<reference evidence="1" key="2">
    <citation type="journal article" date="2015" name="Fish Shellfish Immunol.">
        <title>Early steps in the European eel (Anguilla anguilla)-Vibrio vulnificus interaction in the gills: Role of the RtxA13 toxin.</title>
        <authorList>
            <person name="Callol A."/>
            <person name="Pajuelo D."/>
            <person name="Ebbesson L."/>
            <person name="Teles M."/>
            <person name="MacKenzie S."/>
            <person name="Amaro C."/>
        </authorList>
    </citation>
    <scope>NUCLEOTIDE SEQUENCE</scope>
</reference>
<sequence>MPLFNALVSA</sequence>
<proteinExistence type="predicted"/>
<organism evidence="1">
    <name type="scientific">Anguilla anguilla</name>
    <name type="common">European freshwater eel</name>
    <name type="synonym">Muraena anguilla</name>
    <dbReference type="NCBI Taxonomy" id="7936"/>
    <lineage>
        <taxon>Eukaryota</taxon>
        <taxon>Metazoa</taxon>
        <taxon>Chordata</taxon>
        <taxon>Craniata</taxon>
        <taxon>Vertebrata</taxon>
        <taxon>Euteleostomi</taxon>
        <taxon>Actinopterygii</taxon>
        <taxon>Neopterygii</taxon>
        <taxon>Teleostei</taxon>
        <taxon>Anguilliformes</taxon>
        <taxon>Anguillidae</taxon>
        <taxon>Anguilla</taxon>
    </lineage>
</organism>
<name>A0A0E9SU44_ANGAN</name>
<reference evidence="1" key="1">
    <citation type="submission" date="2014-11" db="EMBL/GenBank/DDBJ databases">
        <authorList>
            <person name="Amaro Gonzalez C."/>
        </authorList>
    </citation>
    <scope>NUCLEOTIDE SEQUENCE</scope>
</reference>
<dbReference type="EMBL" id="GBXM01063703">
    <property type="protein sequence ID" value="JAH44874.1"/>
    <property type="molecule type" value="Transcribed_RNA"/>
</dbReference>
<protein>
    <submittedName>
        <fullName evidence="1">Uncharacterized protein</fullName>
    </submittedName>
</protein>
<evidence type="ECO:0000313" key="1">
    <source>
        <dbReference type="EMBL" id="JAH44874.1"/>
    </source>
</evidence>
<accession>A0A0E9SU44</accession>